<proteinExistence type="predicted"/>
<sequence>MLQHLLDRSCRVCFRRRINIHRTYRADIFDFVNDFLHTVIAETSLIICMFAFRFNDIKSSTIFALAAASVSDGLPLLGPPARSI</sequence>
<evidence type="ECO:0000313" key="2">
    <source>
        <dbReference type="Proteomes" id="UP000887159"/>
    </source>
</evidence>
<protein>
    <submittedName>
        <fullName evidence="1">Uncharacterized protein</fullName>
    </submittedName>
</protein>
<name>A0A8X6RTK9_TRICX</name>
<reference evidence="1" key="1">
    <citation type="submission" date="2020-08" db="EMBL/GenBank/DDBJ databases">
        <title>Multicomponent nature underlies the extraordinary mechanical properties of spider dragline silk.</title>
        <authorList>
            <person name="Kono N."/>
            <person name="Nakamura H."/>
            <person name="Mori M."/>
            <person name="Yoshida Y."/>
            <person name="Ohtoshi R."/>
            <person name="Malay A.D."/>
            <person name="Moran D.A.P."/>
            <person name="Tomita M."/>
            <person name="Numata K."/>
            <person name="Arakawa K."/>
        </authorList>
    </citation>
    <scope>NUCLEOTIDE SEQUENCE</scope>
</reference>
<evidence type="ECO:0000313" key="1">
    <source>
        <dbReference type="EMBL" id="GFY00356.1"/>
    </source>
</evidence>
<accession>A0A8X6RTK9</accession>
<keyword evidence="2" id="KW-1185">Reference proteome</keyword>
<comment type="caution">
    <text evidence="1">The sequence shown here is derived from an EMBL/GenBank/DDBJ whole genome shotgun (WGS) entry which is preliminary data.</text>
</comment>
<dbReference type="Proteomes" id="UP000887159">
    <property type="component" value="Unassembled WGS sequence"/>
</dbReference>
<dbReference type="AlphaFoldDB" id="A0A8X6RTK9"/>
<dbReference type="EMBL" id="BMAU01021220">
    <property type="protein sequence ID" value="GFY00356.1"/>
    <property type="molecule type" value="Genomic_DNA"/>
</dbReference>
<organism evidence="1 2">
    <name type="scientific">Trichonephila clavipes</name>
    <name type="common">Golden silk orbweaver</name>
    <name type="synonym">Nephila clavipes</name>
    <dbReference type="NCBI Taxonomy" id="2585209"/>
    <lineage>
        <taxon>Eukaryota</taxon>
        <taxon>Metazoa</taxon>
        <taxon>Ecdysozoa</taxon>
        <taxon>Arthropoda</taxon>
        <taxon>Chelicerata</taxon>
        <taxon>Arachnida</taxon>
        <taxon>Araneae</taxon>
        <taxon>Araneomorphae</taxon>
        <taxon>Entelegynae</taxon>
        <taxon>Araneoidea</taxon>
        <taxon>Nephilidae</taxon>
        <taxon>Trichonephila</taxon>
    </lineage>
</organism>
<gene>
    <name evidence="1" type="ORF">TNCV_1663951</name>
</gene>